<evidence type="ECO:0000313" key="4">
    <source>
        <dbReference type="EMBL" id="KNZ57628.1"/>
    </source>
</evidence>
<proteinExistence type="predicted"/>
<keyword evidence="5" id="KW-1185">Reference proteome</keyword>
<sequence>MGFLVWGTALGLAKFLKSLAFPNRLFQGSISVIRTMRQFPWPISPVLVFHCKDKLELITKLTSTTFPNIPELYLAITAASLTRNPFSTTTKLIWLDELQFESGKLLREPHILLKMTPSCLQSTFKSMLAILPPKEKETKRRNKKNETVKDLIKNFYQPHLLPFLNRPLINLFGGGGGRQGSHSHIEPPNPLISILSNKKNFEEIQQMSFQITWELLLMLKGGPTQCLFIIIYNHSLWLLFSSLPIILFSYFSRYKMICVKSSKDQMNNKHVSLLKKKKHIYLAGSCTRLRCLKERKKKNGTVVYEEDICVESEQEAGRLWVEIILPMCFPIFPSLLKKKKKKKKKKETRLLNKKKKQLNVCDFERSQCPETNDTYSDTNTNTHTHTHTHCNCYFGPFFEALTLSHFPSIQAEISFNPPSTKQKHATKHLDKATLFQARQPNYKKKKKTEKQGCESSMSYHVCCLFLVGGGRLILFYFWEKGRGVDDQIQRVHRKETHTQTHAHKKGIRKCEQEEEPTQKKEKKSLDDNSVCLSVFPKI</sequence>
<accession>A0A0L6VA41</accession>
<feature type="transmembrane region" description="Helical" evidence="2">
    <location>
        <begin position="457"/>
        <end position="478"/>
    </location>
</feature>
<feature type="compositionally biased region" description="Basic residues" evidence="1">
    <location>
        <begin position="493"/>
        <end position="507"/>
    </location>
</feature>
<feature type="signal peptide" evidence="3">
    <location>
        <begin position="1"/>
        <end position="20"/>
    </location>
</feature>
<evidence type="ECO:0000313" key="5">
    <source>
        <dbReference type="Proteomes" id="UP000037035"/>
    </source>
</evidence>
<dbReference type="EMBL" id="LAVV01006959">
    <property type="protein sequence ID" value="KNZ57628.1"/>
    <property type="molecule type" value="Genomic_DNA"/>
</dbReference>
<evidence type="ECO:0000256" key="2">
    <source>
        <dbReference type="SAM" id="Phobius"/>
    </source>
</evidence>
<keyword evidence="2" id="KW-0472">Membrane</keyword>
<dbReference type="AlphaFoldDB" id="A0A0L6VA41"/>
<dbReference type="Proteomes" id="UP000037035">
    <property type="component" value="Unassembled WGS sequence"/>
</dbReference>
<keyword evidence="2" id="KW-0812">Transmembrane</keyword>
<feature type="region of interest" description="Disordered" evidence="1">
    <location>
        <begin position="493"/>
        <end position="526"/>
    </location>
</feature>
<keyword evidence="2" id="KW-1133">Transmembrane helix</keyword>
<dbReference type="VEuPathDB" id="FungiDB:VP01_210g7"/>
<reference evidence="4 5" key="1">
    <citation type="submission" date="2015-08" db="EMBL/GenBank/DDBJ databases">
        <title>Next Generation Sequencing and Analysis of the Genome of Puccinia sorghi L Schw, the Causal Agent of Maize Common Rust.</title>
        <authorList>
            <person name="Rochi L."/>
            <person name="Burguener G."/>
            <person name="Darino M."/>
            <person name="Turjanski A."/>
            <person name="Kreff E."/>
            <person name="Dieguez M.J."/>
            <person name="Sacco F."/>
        </authorList>
    </citation>
    <scope>NUCLEOTIDE SEQUENCE [LARGE SCALE GENOMIC DNA]</scope>
    <source>
        <strain evidence="4 5">RO10H11247</strain>
    </source>
</reference>
<gene>
    <name evidence="4" type="ORF">VP01_210g7</name>
</gene>
<evidence type="ECO:0000256" key="1">
    <source>
        <dbReference type="SAM" id="MobiDB-lite"/>
    </source>
</evidence>
<feature type="chain" id="PRO_5005568428" evidence="3">
    <location>
        <begin position="21"/>
        <end position="538"/>
    </location>
</feature>
<protein>
    <submittedName>
        <fullName evidence="4">Putative signal peptide protein</fullName>
    </submittedName>
</protein>
<name>A0A0L6VA41_9BASI</name>
<feature type="compositionally biased region" description="Basic and acidic residues" evidence="1">
    <location>
        <begin position="508"/>
        <end position="526"/>
    </location>
</feature>
<comment type="caution">
    <text evidence="4">The sequence shown here is derived from an EMBL/GenBank/DDBJ whole genome shotgun (WGS) entry which is preliminary data.</text>
</comment>
<evidence type="ECO:0000256" key="3">
    <source>
        <dbReference type="SAM" id="SignalP"/>
    </source>
</evidence>
<keyword evidence="3" id="KW-0732">Signal</keyword>
<organism evidence="4 5">
    <name type="scientific">Puccinia sorghi</name>
    <dbReference type="NCBI Taxonomy" id="27349"/>
    <lineage>
        <taxon>Eukaryota</taxon>
        <taxon>Fungi</taxon>
        <taxon>Dikarya</taxon>
        <taxon>Basidiomycota</taxon>
        <taxon>Pucciniomycotina</taxon>
        <taxon>Pucciniomycetes</taxon>
        <taxon>Pucciniales</taxon>
        <taxon>Pucciniaceae</taxon>
        <taxon>Puccinia</taxon>
    </lineage>
</organism>